<gene>
    <name evidence="3" type="ORF">FH965_18900</name>
</gene>
<evidence type="ECO:0000256" key="1">
    <source>
        <dbReference type="SAM" id="MobiDB-lite"/>
    </source>
</evidence>
<feature type="signal peptide" evidence="2">
    <location>
        <begin position="1"/>
        <end position="29"/>
    </location>
</feature>
<feature type="region of interest" description="Disordered" evidence="1">
    <location>
        <begin position="48"/>
        <end position="76"/>
    </location>
</feature>
<accession>A0A516R9N7</accession>
<keyword evidence="2" id="KW-0732">Signal</keyword>
<reference evidence="3 4" key="1">
    <citation type="journal article" date="2019" name="J. Ind. Microbiol. Biotechnol.">
        <title>The complete genomic sequence of Streptomyces spectabilis NRRL-2792 and identification of secondary metabolite biosynthetic gene clusters.</title>
        <authorList>
            <person name="Sinha A."/>
            <person name="Phillips-Salemka S."/>
            <person name="Niraula T.A."/>
            <person name="Short K.A."/>
            <person name="Niraula N.P."/>
        </authorList>
    </citation>
    <scope>NUCLEOTIDE SEQUENCE [LARGE SCALE GENOMIC DNA]</scope>
    <source>
        <strain evidence="3 4">NRRL 2792</strain>
    </source>
</reference>
<proteinExistence type="predicted"/>
<name>A0A516R9N7_STRST</name>
<feature type="chain" id="PRO_5021815224" evidence="2">
    <location>
        <begin position="30"/>
        <end position="126"/>
    </location>
</feature>
<organism evidence="3 4">
    <name type="scientific">Streptomyces spectabilis</name>
    <dbReference type="NCBI Taxonomy" id="68270"/>
    <lineage>
        <taxon>Bacteria</taxon>
        <taxon>Bacillati</taxon>
        <taxon>Actinomycetota</taxon>
        <taxon>Actinomycetes</taxon>
        <taxon>Kitasatosporales</taxon>
        <taxon>Streptomycetaceae</taxon>
        <taxon>Streptomyces</taxon>
    </lineage>
</organism>
<protein>
    <submittedName>
        <fullName evidence="3">Uncharacterized protein</fullName>
    </submittedName>
</protein>
<evidence type="ECO:0000313" key="4">
    <source>
        <dbReference type="Proteomes" id="UP000316806"/>
    </source>
</evidence>
<dbReference type="EMBL" id="CP040916">
    <property type="protein sequence ID" value="QDQ12376.1"/>
    <property type="molecule type" value="Genomic_DNA"/>
</dbReference>
<sequence length="126" mass="13054">MLSRVRTPWCPLVAVLLVVLGAFCGPAFADRPAPPVEQAAHVFVQDADGRGVPGCGRSDASDLGQRPAVPPRQGPGYELPPSAFAVRVVDDCGAWGGELAVRAVASLRAPPPLTPPSPVDLSVLRV</sequence>
<evidence type="ECO:0000256" key="2">
    <source>
        <dbReference type="SAM" id="SignalP"/>
    </source>
</evidence>
<evidence type="ECO:0000313" key="3">
    <source>
        <dbReference type="EMBL" id="QDQ12376.1"/>
    </source>
</evidence>
<dbReference type="AlphaFoldDB" id="A0A516R9N7"/>
<dbReference type="Proteomes" id="UP000316806">
    <property type="component" value="Chromosome"/>
</dbReference>
<dbReference type="RefSeq" id="WP_144004231.1">
    <property type="nucleotide sequence ID" value="NZ_CP040916.1"/>
</dbReference>